<evidence type="ECO:0000313" key="1">
    <source>
        <dbReference type="EMBL" id="NKE66559.1"/>
    </source>
</evidence>
<dbReference type="Proteomes" id="UP000521868">
    <property type="component" value="Unassembled WGS sequence"/>
</dbReference>
<dbReference type="EMBL" id="VTOX01000003">
    <property type="protein sequence ID" value="NKE66559.1"/>
    <property type="molecule type" value="Genomic_DNA"/>
</dbReference>
<dbReference type="RefSeq" id="WP_168107660.1">
    <property type="nucleotide sequence ID" value="NZ_VTOX01000003.1"/>
</dbReference>
<name>A0A7X6DG58_9BURK</name>
<evidence type="ECO:0000313" key="2">
    <source>
        <dbReference type="Proteomes" id="UP000521868"/>
    </source>
</evidence>
<comment type="caution">
    <text evidence="1">The sequence shown here is derived from an EMBL/GenBank/DDBJ whole genome shotgun (WGS) entry which is preliminary data.</text>
</comment>
<organism evidence="1 2">
    <name type="scientific">Ramlibacter lithotrophicus</name>
    <dbReference type="NCBI Taxonomy" id="2606681"/>
    <lineage>
        <taxon>Bacteria</taxon>
        <taxon>Pseudomonadati</taxon>
        <taxon>Pseudomonadota</taxon>
        <taxon>Betaproteobacteria</taxon>
        <taxon>Burkholderiales</taxon>
        <taxon>Comamonadaceae</taxon>
        <taxon>Ramlibacter</taxon>
    </lineage>
</organism>
<gene>
    <name evidence="1" type="ORF">RAMLITH_12060</name>
</gene>
<dbReference type="AlphaFoldDB" id="A0A7X6DG58"/>
<protein>
    <submittedName>
        <fullName evidence="1">Uncharacterized protein</fullName>
    </submittedName>
</protein>
<proteinExistence type="predicted"/>
<sequence>MRLTYTPQAHPGTEFEIEADRHGSYVIRLNGKVIRRVTALSDYVGKPKWGSRKLEADAIEDAKRDIEALAARPSEVR</sequence>
<accession>A0A7X6DG58</accession>
<keyword evidence="2" id="KW-1185">Reference proteome</keyword>
<reference evidence="1 2" key="1">
    <citation type="journal article" date="2020" name="Nature">
        <title>Bacterial chemolithoautotrophy via manganese oxidation.</title>
        <authorList>
            <person name="Yu H."/>
            <person name="Leadbetter J.R."/>
        </authorList>
    </citation>
    <scope>NUCLEOTIDE SEQUENCE [LARGE SCALE GENOMIC DNA]</scope>
    <source>
        <strain evidence="1 2">RBP-1</strain>
    </source>
</reference>